<evidence type="ECO:0000313" key="2">
    <source>
        <dbReference type="EMBL" id="KAG5646955.1"/>
    </source>
</evidence>
<name>A0A9P7GCR4_9AGAR</name>
<feature type="compositionally biased region" description="Basic residues" evidence="1">
    <location>
        <begin position="362"/>
        <end position="371"/>
    </location>
</feature>
<protein>
    <submittedName>
        <fullName evidence="2">Uncharacterized protein</fullName>
    </submittedName>
</protein>
<feature type="region of interest" description="Disordered" evidence="1">
    <location>
        <begin position="436"/>
        <end position="727"/>
    </location>
</feature>
<evidence type="ECO:0000256" key="1">
    <source>
        <dbReference type="SAM" id="MobiDB-lite"/>
    </source>
</evidence>
<dbReference type="AlphaFoldDB" id="A0A9P7GCR4"/>
<feature type="compositionally biased region" description="Basic and acidic residues" evidence="1">
    <location>
        <begin position="576"/>
        <end position="590"/>
    </location>
</feature>
<accession>A0A9P7GCR4</accession>
<evidence type="ECO:0000313" key="3">
    <source>
        <dbReference type="Proteomes" id="UP000775547"/>
    </source>
</evidence>
<dbReference type="EMBL" id="JABCKV010000014">
    <property type="protein sequence ID" value="KAG5646955.1"/>
    <property type="molecule type" value="Genomic_DNA"/>
</dbReference>
<feature type="compositionally biased region" description="Polar residues" evidence="1">
    <location>
        <begin position="217"/>
        <end position="229"/>
    </location>
</feature>
<feature type="compositionally biased region" description="Polar residues" evidence="1">
    <location>
        <begin position="620"/>
        <end position="636"/>
    </location>
</feature>
<feature type="compositionally biased region" description="Low complexity" evidence="1">
    <location>
        <begin position="440"/>
        <end position="451"/>
    </location>
</feature>
<dbReference type="OrthoDB" id="3271227at2759"/>
<keyword evidence="3" id="KW-1185">Reference proteome</keyword>
<proteinExistence type="predicted"/>
<feature type="compositionally biased region" description="Polar residues" evidence="1">
    <location>
        <begin position="455"/>
        <end position="466"/>
    </location>
</feature>
<organism evidence="2 3">
    <name type="scientific">Asterophora parasitica</name>
    <dbReference type="NCBI Taxonomy" id="117018"/>
    <lineage>
        <taxon>Eukaryota</taxon>
        <taxon>Fungi</taxon>
        <taxon>Dikarya</taxon>
        <taxon>Basidiomycota</taxon>
        <taxon>Agaricomycotina</taxon>
        <taxon>Agaricomycetes</taxon>
        <taxon>Agaricomycetidae</taxon>
        <taxon>Agaricales</taxon>
        <taxon>Tricholomatineae</taxon>
        <taxon>Lyophyllaceae</taxon>
        <taxon>Asterophora</taxon>
    </lineage>
</organism>
<feature type="compositionally biased region" description="Low complexity" evidence="1">
    <location>
        <begin position="331"/>
        <end position="344"/>
    </location>
</feature>
<feature type="compositionally biased region" description="Acidic residues" evidence="1">
    <location>
        <begin position="10"/>
        <end position="20"/>
    </location>
</feature>
<feature type="compositionally biased region" description="Pro residues" evidence="1">
    <location>
        <begin position="319"/>
        <end position="330"/>
    </location>
</feature>
<feature type="compositionally biased region" description="Basic residues" evidence="1">
    <location>
        <begin position="545"/>
        <end position="555"/>
    </location>
</feature>
<feature type="compositionally biased region" description="Low complexity" evidence="1">
    <location>
        <begin position="594"/>
        <end position="605"/>
    </location>
</feature>
<feature type="region of interest" description="Disordered" evidence="1">
    <location>
        <begin position="142"/>
        <end position="418"/>
    </location>
</feature>
<feature type="compositionally biased region" description="Acidic residues" evidence="1">
    <location>
        <begin position="515"/>
        <end position="524"/>
    </location>
</feature>
<feature type="region of interest" description="Disordered" evidence="1">
    <location>
        <begin position="46"/>
        <end position="116"/>
    </location>
</feature>
<reference evidence="2" key="2">
    <citation type="submission" date="2021-10" db="EMBL/GenBank/DDBJ databases">
        <title>Phylogenomics reveals ancestral predisposition of the termite-cultivated fungus Termitomyces towards a domesticated lifestyle.</title>
        <authorList>
            <person name="Auxier B."/>
            <person name="Grum-Grzhimaylo A."/>
            <person name="Cardenas M.E."/>
            <person name="Lodge J.D."/>
            <person name="Laessoe T."/>
            <person name="Pedersen O."/>
            <person name="Smith M.E."/>
            <person name="Kuyper T.W."/>
            <person name="Franco-Molano E.A."/>
            <person name="Baroni T.J."/>
            <person name="Aanen D.K."/>
        </authorList>
    </citation>
    <scope>NUCLEOTIDE SEQUENCE</scope>
    <source>
        <strain evidence="2">AP01</strain>
        <tissue evidence="2">Mycelium</tissue>
    </source>
</reference>
<feature type="region of interest" description="Disordered" evidence="1">
    <location>
        <begin position="1"/>
        <end position="20"/>
    </location>
</feature>
<comment type="caution">
    <text evidence="2">The sequence shown here is derived from an EMBL/GenBank/DDBJ whole genome shotgun (WGS) entry which is preliminary data.</text>
</comment>
<reference evidence="2" key="1">
    <citation type="submission" date="2020-07" db="EMBL/GenBank/DDBJ databases">
        <authorList>
            <person name="Nieuwenhuis M."/>
            <person name="Van De Peppel L.J.J."/>
        </authorList>
    </citation>
    <scope>NUCLEOTIDE SEQUENCE</scope>
    <source>
        <strain evidence="2">AP01</strain>
        <tissue evidence="2">Mycelium</tissue>
    </source>
</reference>
<sequence>MDSKSPRFIDDDEVIADSEDEESSMLLVLGQAQKIQDTMAQAQKIPAAITQDAFPTPLDPTRAKPTRISGIDDTTPSESGSPKPRPLKKPNVDNTSPASNLALSSDNMNLDLGSSNIADRAKMRSRNAKSQPVVQALAGEIIELSSDDDDDFNISTTSKSKRKSADKAKPKAKTTTKSKLASNGVDTPDPKPSRPRLRPIQKKATSDPASPHLGAISQDTSHVPTSSLPNEFPIPFKLLPSQLPPSDPPTSTSATHDLPHIETLPHLNTDQEPPSSPSSLFSISSKEKNRRKYVSDNVDELDSSQPSLESRIHADTRRMPPPPVPGPPPTFFAGSSSSASTESSRAGPNTSADLAPSTKKTPATKKSRKKKIIESDDEDDTWGASKPKAKPKAKKPPAKKIEVVIARPKAKGKGKEKEIFKSREFINDENDKTDELNLMDTSTTTNFTTRDSATELDSMTSLSSVPDSDIEDARVAGMSKKRKSVDREDYDDVGNVGGDQKRRATGGKGKRVVVSDDDDEDMQIVDEISSKATPAKPTEKEKGKHKEKGKAKGLKARSAPKPVVADSDEDAPDPNKQADEELDEPPRTSAKENVQPFVPQTPQTPLRGELPSTPAALFPSLSSRYTIAPKTRSTPMSDLIRRVNSKPGSPFCSPAPRAASSSGSGARPLTPGGTAYSPYVKSSRSALSRIAPLHPNRRTPPPPLPPPPPKKKTKKELEREEQWEEELVESVGGITEWACMSDAERRELRRAKREREMAGWED</sequence>
<gene>
    <name evidence="2" type="ORF">DXG03_001678</name>
</gene>
<feature type="compositionally biased region" description="Polar residues" evidence="1">
    <location>
        <begin position="92"/>
        <end position="116"/>
    </location>
</feature>
<feature type="compositionally biased region" description="Pro residues" evidence="1">
    <location>
        <begin position="698"/>
        <end position="708"/>
    </location>
</feature>
<feature type="compositionally biased region" description="Basic residues" evidence="1">
    <location>
        <begin position="387"/>
        <end position="398"/>
    </location>
</feature>
<feature type="compositionally biased region" description="Low complexity" evidence="1">
    <location>
        <begin position="654"/>
        <end position="668"/>
    </location>
</feature>
<dbReference type="Proteomes" id="UP000775547">
    <property type="component" value="Unassembled WGS sequence"/>
</dbReference>